<accession>A0A8S2DEJ6</accession>
<dbReference type="AlphaFoldDB" id="A0A8S2DEJ6"/>
<reference evidence="2" key="1">
    <citation type="submission" date="2021-02" db="EMBL/GenBank/DDBJ databases">
        <authorList>
            <person name="Nowell W R."/>
        </authorList>
    </citation>
    <scope>NUCLEOTIDE SEQUENCE</scope>
</reference>
<feature type="non-terminal residue" evidence="2">
    <location>
        <position position="1"/>
    </location>
</feature>
<feature type="region of interest" description="Disordered" evidence="1">
    <location>
        <begin position="35"/>
        <end position="109"/>
    </location>
</feature>
<name>A0A8S2DEJ6_9BILA</name>
<sequence>ESTSNSIIMKMGAVERITQHLPQIMEKQFRQLTKQVKKEMEQAKQKNEHRQLTVDDHSSQSDEYELDESSKTQLQVNDITLGAADTQASRQSNSTSNAPTHSEDVFTNMQTVLAQKTAIIKTIKRNQTGQ</sequence>
<evidence type="ECO:0000313" key="3">
    <source>
        <dbReference type="EMBL" id="CAF3688877.1"/>
    </source>
</evidence>
<dbReference type="Proteomes" id="UP000682733">
    <property type="component" value="Unassembled WGS sequence"/>
</dbReference>
<dbReference type="Proteomes" id="UP000677228">
    <property type="component" value="Unassembled WGS sequence"/>
</dbReference>
<gene>
    <name evidence="2" type="ORF">OVA965_LOCUS10049</name>
    <name evidence="3" type="ORF">TMI583_LOCUS10047</name>
</gene>
<proteinExistence type="predicted"/>
<evidence type="ECO:0000313" key="4">
    <source>
        <dbReference type="Proteomes" id="UP000677228"/>
    </source>
</evidence>
<feature type="compositionally biased region" description="Polar residues" evidence="1">
    <location>
        <begin position="86"/>
        <end position="109"/>
    </location>
</feature>
<dbReference type="EMBL" id="CAJNOK010003656">
    <property type="protein sequence ID" value="CAF0909566.1"/>
    <property type="molecule type" value="Genomic_DNA"/>
</dbReference>
<organism evidence="2 4">
    <name type="scientific">Didymodactylos carnosus</name>
    <dbReference type="NCBI Taxonomy" id="1234261"/>
    <lineage>
        <taxon>Eukaryota</taxon>
        <taxon>Metazoa</taxon>
        <taxon>Spiralia</taxon>
        <taxon>Gnathifera</taxon>
        <taxon>Rotifera</taxon>
        <taxon>Eurotatoria</taxon>
        <taxon>Bdelloidea</taxon>
        <taxon>Philodinida</taxon>
        <taxon>Philodinidae</taxon>
        <taxon>Didymodactylos</taxon>
    </lineage>
</organism>
<dbReference type="EMBL" id="CAJOBA010003658">
    <property type="protein sequence ID" value="CAF3688877.1"/>
    <property type="molecule type" value="Genomic_DNA"/>
</dbReference>
<evidence type="ECO:0000313" key="2">
    <source>
        <dbReference type="EMBL" id="CAF0909566.1"/>
    </source>
</evidence>
<feature type="compositionally biased region" description="Basic and acidic residues" evidence="1">
    <location>
        <begin position="36"/>
        <end position="60"/>
    </location>
</feature>
<evidence type="ECO:0000256" key="1">
    <source>
        <dbReference type="SAM" id="MobiDB-lite"/>
    </source>
</evidence>
<comment type="caution">
    <text evidence="2">The sequence shown here is derived from an EMBL/GenBank/DDBJ whole genome shotgun (WGS) entry which is preliminary data.</text>
</comment>
<protein>
    <submittedName>
        <fullName evidence="2">Uncharacterized protein</fullName>
    </submittedName>
</protein>